<dbReference type="PANTHER" id="PTHR24237">
    <property type="entry name" value="G-PROTEIN COUPLED RECEPTOR"/>
    <property type="match status" value="1"/>
</dbReference>
<evidence type="ECO:0000256" key="6">
    <source>
        <dbReference type="ARBA" id="ARBA00023170"/>
    </source>
</evidence>
<feature type="transmembrane region" description="Helical" evidence="9">
    <location>
        <begin position="243"/>
        <end position="261"/>
    </location>
</feature>
<organism evidence="11 12">
    <name type="scientific">Acipenser ruthenus</name>
    <name type="common">Sterlet sturgeon</name>
    <dbReference type="NCBI Taxonomy" id="7906"/>
    <lineage>
        <taxon>Eukaryota</taxon>
        <taxon>Metazoa</taxon>
        <taxon>Chordata</taxon>
        <taxon>Craniata</taxon>
        <taxon>Vertebrata</taxon>
        <taxon>Euteleostomi</taxon>
        <taxon>Actinopterygii</taxon>
        <taxon>Chondrostei</taxon>
        <taxon>Acipenseriformes</taxon>
        <taxon>Acipenseridae</taxon>
        <taxon>Acipenser</taxon>
    </lineage>
</organism>
<dbReference type="EMBL" id="SCEB01001447">
    <property type="protein sequence ID" value="RXM96774.1"/>
    <property type="molecule type" value="Genomic_DNA"/>
</dbReference>
<evidence type="ECO:0000256" key="1">
    <source>
        <dbReference type="ARBA" id="ARBA00004141"/>
    </source>
</evidence>
<keyword evidence="12" id="KW-1185">Reference proteome</keyword>
<dbReference type="InterPro" id="IPR047160">
    <property type="entry name" value="GP183-like"/>
</dbReference>
<dbReference type="Proteomes" id="UP000289886">
    <property type="component" value="Unassembled WGS sequence"/>
</dbReference>
<keyword evidence="6" id="KW-0675">Receptor</keyword>
<dbReference type="GO" id="GO:0016020">
    <property type="term" value="C:membrane"/>
    <property type="evidence" value="ECO:0007669"/>
    <property type="project" value="UniProtKB-SubCell"/>
</dbReference>
<sequence length="351" mass="39657">MAGNTPLGNEVHNSVLNVTFECIPPYHSVQYILRPVVYSIICFLGLTGNSFSLWTLLTNKNTTIFRNPFMISLAAMDLQFAFCLAFKVIYHAKGSNWIFGEVFCKVFLSLYISNIFGCPLILTCISIERYIALVPPTRTLQLHRQAFRIALSCFIWVVVLTACVSLTCSGKLTNQLNKDRTACGESFSQVEWIHRIGIMSIVGSCFGFFVPFLILIICYTVIARKLSNLLGENPATLNIKKKSMRTILIVITVLTICFLPFHTINIIRTALILQKLNSSYNRFCTAYSIMEAVTSFNSCLNPIVYYHQAEGFNWMSHCCHSQDETDEAANREQRESHKHATRTDLPVTNAP</sequence>
<dbReference type="Gene3D" id="1.20.1070.10">
    <property type="entry name" value="Rhodopsin 7-helix transmembrane proteins"/>
    <property type="match status" value="1"/>
</dbReference>
<dbReference type="PANTHER" id="PTHR24237:SF37">
    <property type="entry name" value="COAGULATION FACTOR II (THROMBIN) RECEPTOR-LIKE 2-RELATED"/>
    <property type="match status" value="1"/>
</dbReference>
<evidence type="ECO:0000313" key="11">
    <source>
        <dbReference type="EMBL" id="RXM96774.1"/>
    </source>
</evidence>
<dbReference type="InterPro" id="IPR017452">
    <property type="entry name" value="GPCR_Rhodpsn_7TM"/>
</dbReference>
<evidence type="ECO:0000256" key="9">
    <source>
        <dbReference type="SAM" id="Phobius"/>
    </source>
</evidence>
<feature type="compositionally biased region" description="Basic and acidic residues" evidence="8">
    <location>
        <begin position="326"/>
        <end position="335"/>
    </location>
</feature>
<keyword evidence="5 9" id="KW-0472">Membrane</keyword>
<evidence type="ECO:0000259" key="10">
    <source>
        <dbReference type="PROSITE" id="PS50262"/>
    </source>
</evidence>
<feature type="transmembrane region" description="Helical" evidence="9">
    <location>
        <begin position="69"/>
        <end position="90"/>
    </location>
</feature>
<evidence type="ECO:0000256" key="4">
    <source>
        <dbReference type="ARBA" id="ARBA00023040"/>
    </source>
</evidence>
<dbReference type="PRINTS" id="PR00237">
    <property type="entry name" value="GPCRRHODOPSN"/>
</dbReference>
<dbReference type="SUPFAM" id="SSF81321">
    <property type="entry name" value="Family A G protein-coupled receptor-like"/>
    <property type="match status" value="1"/>
</dbReference>
<keyword evidence="3 9" id="KW-1133">Transmembrane helix</keyword>
<evidence type="ECO:0000313" key="12">
    <source>
        <dbReference type="Proteomes" id="UP000289886"/>
    </source>
</evidence>
<evidence type="ECO:0000256" key="8">
    <source>
        <dbReference type="SAM" id="MobiDB-lite"/>
    </source>
</evidence>
<keyword evidence="4" id="KW-0297">G-protein coupled receptor</keyword>
<dbReference type="Pfam" id="PF00001">
    <property type="entry name" value="7tm_1"/>
    <property type="match status" value="1"/>
</dbReference>
<proteinExistence type="predicted"/>
<feature type="transmembrane region" description="Helical" evidence="9">
    <location>
        <begin position="36"/>
        <end position="57"/>
    </location>
</feature>
<evidence type="ECO:0000256" key="7">
    <source>
        <dbReference type="ARBA" id="ARBA00023224"/>
    </source>
</evidence>
<keyword evidence="7" id="KW-0807">Transducer</keyword>
<dbReference type="AlphaFoldDB" id="A0A662YJ36"/>
<dbReference type="OrthoDB" id="5960344at2759"/>
<feature type="domain" description="G-protein coupled receptors family 1 profile" evidence="10">
    <location>
        <begin position="48"/>
        <end position="305"/>
    </location>
</feature>
<protein>
    <submittedName>
        <fullName evidence="11">P2Y purinoceptor 2</fullName>
    </submittedName>
</protein>
<feature type="transmembrane region" description="Helical" evidence="9">
    <location>
        <begin position="110"/>
        <end position="134"/>
    </location>
</feature>
<feature type="transmembrane region" description="Helical" evidence="9">
    <location>
        <begin position="196"/>
        <end position="222"/>
    </location>
</feature>
<dbReference type="CDD" id="cd14982">
    <property type="entry name" value="7tmA_purinoceptor-like"/>
    <property type="match status" value="1"/>
</dbReference>
<dbReference type="GO" id="GO:0008142">
    <property type="term" value="F:oxysterol binding"/>
    <property type="evidence" value="ECO:0007669"/>
    <property type="project" value="InterPro"/>
</dbReference>
<accession>A0A662YJ36</accession>
<gene>
    <name evidence="11" type="ORF">EOD39_15268</name>
</gene>
<keyword evidence="2 9" id="KW-0812">Transmembrane</keyword>
<name>A0A662YJ36_ACIRT</name>
<reference evidence="11 12" key="1">
    <citation type="submission" date="2019-01" db="EMBL/GenBank/DDBJ databases">
        <title>Draft Genome and Complete Hox-Cluster Characterization of the Sterlet Sturgeon (Acipenser ruthenus).</title>
        <authorList>
            <person name="Wei Q."/>
        </authorList>
    </citation>
    <scope>NUCLEOTIDE SEQUENCE [LARGE SCALE GENOMIC DNA]</scope>
    <source>
        <strain evidence="11">WHYD16114868_AA</strain>
        <tissue evidence="11">Blood</tissue>
    </source>
</reference>
<comment type="subcellular location">
    <subcellularLocation>
        <location evidence="1">Membrane</location>
        <topology evidence="1">Multi-pass membrane protein</topology>
    </subcellularLocation>
</comment>
<evidence type="ECO:0000256" key="3">
    <source>
        <dbReference type="ARBA" id="ARBA00022989"/>
    </source>
</evidence>
<evidence type="ECO:0000256" key="2">
    <source>
        <dbReference type="ARBA" id="ARBA00022692"/>
    </source>
</evidence>
<dbReference type="PROSITE" id="PS50262">
    <property type="entry name" value="G_PROTEIN_RECEP_F1_2"/>
    <property type="match status" value="1"/>
</dbReference>
<dbReference type="InterPro" id="IPR000276">
    <property type="entry name" value="GPCR_Rhodpsn"/>
</dbReference>
<dbReference type="GO" id="GO:0004930">
    <property type="term" value="F:G protein-coupled receptor activity"/>
    <property type="evidence" value="ECO:0007669"/>
    <property type="project" value="UniProtKB-KW"/>
</dbReference>
<feature type="region of interest" description="Disordered" evidence="8">
    <location>
        <begin position="326"/>
        <end position="351"/>
    </location>
</feature>
<comment type="caution">
    <text evidence="11">The sequence shown here is derived from an EMBL/GenBank/DDBJ whole genome shotgun (WGS) entry which is preliminary data.</text>
</comment>
<feature type="transmembrane region" description="Helical" evidence="9">
    <location>
        <begin position="146"/>
        <end position="167"/>
    </location>
</feature>
<evidence type="ECO:0000256" key="5">
    <source>
        <dbReference type="ARBA" id="ARBA00023136"/>
    </source>
</evidence>
<dbReference type="PRINTS" id="PR01157">
    <property type="entry name" value="P2YPURNOCPTR"/>
</dbReference>